<protein>
    <submittedName>
        <fullName evidence="1">Uncharacterized protein</fullName>
    </submittedName>
</protein>
<sequence length="337" mass="38464">MADNSIRTVIPGLQPVNWSDPARQSEYGWSVVSALHQLGETISYEDVICLSGSAFRASITSSGFNPGDYHVVHNMEIVPHTFRMLGYDVTIHEPSDYEIDKKRIMNSIDSGYPVLTLEGVITCSDCCIIGGYDEGGEVLLGYNPFMDQQDDHNEPHDVTGYFRKSNWHHRDFQESGGKYIIIHGQTAKLSKRDMYLDTIKLACKLIKGTKTGEHLDGFAGHTRYAELLCEKHEDPFGLYLNILCQLKLYNDKIYVSTFLRGMKDEFPEYADTLEKAANCYDEVSSLRCALSKIIAEDFTPFNKPLEYRQLSRYADVIIQIRDWEQMARNYLIIDFDS</sequence>
<gene>
    <name evidence="1" type="ORF">L1F29_15475</name>
</gene>
<dbReference type="EMBL" id="CP091430">
    <property type="protein sequence ID" value="UVI33148.1"/>
    <property type="molecule type" value="Genomic_DNA"/>
</dbReference>
<organism evidence="1 2">
    <name type="scientific">Paenibacillus spongiae</name>
    <dbReference type="NCBI Taxonomy" id="2909671"/>
    <lineage>
        <taxon>Bacteria</taxon>
        <taxon>Bacillati</taxon>
        <taxon>Bacillota</taxon>
        <taxon>Bacilli</taxon>
        <taxon>Bacillales</taxon>
        <taxon>Paenibacillaceae</taxon>
        <taxon>Paenibacillus</taxon>
    </lineage>
</organism>
<name>A0ABY5SLM8_9BACL</name>
<evidence type="ECO:0000313" key="2">
    <source>
        <dbReference type="Proteomes" id="UP001057877"/>
    </source>
</evidence>
<dbReference type="Proteomes" id="UP001057877">
    <property type="component" value="Chromosome"/>
</dbReference>
<keyword evidence="2" id="KW-1185">Reference proteome</keyword>
<accession>A0ABY5SLM8</accession>
<proteinExistence type="predicted"/>
<evidence type="ECO:0000313" key="1">
    <source>
        <dbReference type="EMBL" id="UVI33148.1"/>
    </source>
</evidence>
<reference evidence="1" key="1">
    <citation type="submission" date="2022-01" db="EMBL/GenBank/DDBJ databases">
        <title>Paenibacillus spongiae sp. nov., isolated from marine sponge.</title>
        <authorList>
            <person name="Li Z."/>
            <person name="Zhang M."/>
        </authorList>
    </citation>
    <scope>NUCLEOTIDE SEQUENCE</scope>
    <source>
        <strain evidence="1">PHS-Z3</strain>
    </source>
</reference>
<dbReference type="RefSeq" id="WP_258389201.1">
    <property type="nucleotide sequence ID" value="NZ_CP091430.1"/>
</dbReference>